<reference evidence="2 3" key="1">
    <citation type="journal article" date="2021" name="MBio">
        <title>Poor Competitiveness of Bradyrhizobium in Pigeon Pea Root Colonization in Indian Soils.</title>
        <authorList>
            <person name="Chalasani D."/>
            <person name="Basu A."/>
            <person name="Pullabhotla S.V.S.R.N."/>
            <person name="Jorrin B."/>
            <person name="Neal A.L."/>
            <person name="Poole P.S."/>
            <person name="Podile A.R."/>
            <person name="Tkacz A."/>
        </authorList>
    </citation>
    <scope>NUCLEOTIDE SEQUENCE [LARGE SCALE GENOMIC DNA]</scope>
    <source>
        <strain evidence="2 3">HU14</strain>
    </source>
</reference>
<keyword evidence="1" id="KW-1133">Transmembrane helix</keyword>
<protein>
    <submittedName>
        <fullName evidence="2">Uncharacterized protein</fullName>
    </submittedName>
</protein>
<keyword evidence="3" id="KW-1185">Reference proteome</keyword>
<feature type="transmembrane region" description="Helical" evidence="1">
    <location>
        <begin position="7"/>
        <end position="28"/>
    </location>
</feature>
<evidence type="ECO:0000313" key="3">
    <source>
        <dbReference type="Proteomes" id="UP001196843"/>
    </source>
</evidence>
<comment type="caution">
    <text evidence="2">The sequence shown here is derived from an EMBL/GenBank/DDBJ whole genome shotgun (WGS) entry which is preliminary data.</text>
</comment>
<dbReference type="Proteomes" id="UP001196843">
    <property type="component" value="Unassembled WGS sequence"/>
</dbReference>
<feature type="transmembrane region" description="Helical" evidence="1">
    <location>
        <begin position="34"/>
        <end position="53"/>
    </location>
</feature>
<proteinExistence type="predicted"/>
<dbReference type="EMBL" id="JAEUAW010000006">
    <property type="protein sequence ID" value="MBW9093970.1"/>
    <property type="molecule type" value="Genomic_DNA"/>
</dbReference>
<evidence type="ECO:0000256" key="1">
    <source>
        <dbReference type="SAM" id="Phobius"/>
    </source>
</evidence>
<keyword evidence="1" id="KW-0812">Transmembrane</keyword>
<gene>
    <name evidence="2" type="ORF">JNB62_09775</name>
</gene>
<sequence length="159" mass="17357">MAVTLKRILLMVVGIAAGVGIVLVLDRLGVPVEFAAAWLLLIVAVGLLSRAGLVDDASWPPARPERRPRGSEVARLSWNINSRTGEAGFLIVRRVERVLRHRLARLGLDLDDPAQAPAVDELLGAGVRDTFTRAEVTRADLERVMTAIDRLPSPTNQER</sequence>
<evidence type="ECO:0000313" key="2">
    <source>
        <dbReference type="EMBL" id="MBW9093970.1"/>
    </source>
</evidence>
<keyword evidence="1" id="KW-0472">Membrane</keyword>
<organism evidence="2 3">
    <name type="scientific">Microbacterium jejuense</name>
    <dbReference type="NCBI Taxonomy" id="1263637"/>
    <lineage>
        <taxon>Bacteria</taxon>
        <taxon>Bacillati</taxon>
        <taxon>Actinomycetota</taxon>
        <taxon>Actinomycetes</taxon>
        <taxon>Micrococcales</taxon>
        <taxon>Microbacteriaceae</taxon>
        <taxon>Microbacterium</taxon>
    </lineage>
</organism>
<name>A0ABS7HNH6_9MICO</name>
<accession>A0ABS7HNH6</accession>